<comment type="similarity">
    <text evidence="7">Belongs to the HEM-1/HEM-2 family.</text>
</comment>
<feature type="compositionally biased region" description="Basic and acidic residues" evidence="9">
    <location>
        <begin position="1"/>
        <end position="26"/>
    </location>
</feature>
<dbReference type="PANTHER" id="PTHR12093">
    <property type="entry name" value="NCK-ASSOCIATED PROTEIN 1"/>
    <property type="match status" value="1"/>
</dbReference>
<sequence length="1330" mass="147611">MRGPETKGRLGAREGRSLECGGRGRDAGAGPGGRGRGRDEGPGGEGAAGSPGGAEPGTRGRGRDAGAGPGGRDAGPSGRGRGRDAGPGGEGAAGSPGGAEPGLRGAGPGGRGRGREATGSPGGAGLGVRGAGRGAGPGVAAAAPGPLRSPPLPPGAAPRPAWRGRASVGSGDRASVRGCGKRPRSQPPAAAAGPGTMSRAVLQPSQQKLAEKLTILNDRGVGMLTRLYNIKKQGQVWKACGDPKAKPSYLIDKNLESAVKFIVRKFPAVETRNNNQQLAQLQKEKSEILKNLALYYFTFVDVMEFKDHVCELLNTIDVCQVFFDITVNFDLTKNYLDLIITYTTLMILLSRIEERKAIIGLYNYAHEMTHGASDREYPRLGQMIVDYENPLKKMMEEFVPHSKSLSDALISLQMVYPRRNLSADQWRNAQLLSLISAPSTMLNPAQSDTMPCEYLSLDAMEKWIIFGFILCHGILNTDATALNLWKLALQSSSCLSLFRDEVFHIHKAAEDLFVNIRGYNKRINDIRECKEAAVSHAGSMHRERRKFLRSALKELATVLSDQPGLLGPKALFVFMALSFARDEIIWLLRHADNMPKKSADDFIDKHIAELIFYMEELRAHVRKYGPVMQRYYVQYLSGFDAVVLNELVQNLSVCPEDESIIMSSFVNTMTSLSVKQVEDGEVFDFRGMRLDWFRLQAYTSVSKASLSLADHRELGKMMNTIIFHTKMVDSLVEMLVETSDLSIFCFYSRAFEKMFQQCLELPSQSRYSIAFPLLCTHFMSCTHELCPEERHHIGDRSLSLCNMFLDEMAKQARNLITDICTEQCTLSDQLLPKHCAKTISQAVNKKSKKQTGKKGEPEREKPGVESMRKNRLVVTNLDKLHTALSELCFSINYVPNMVVWEHTFTPREYLTSHLEIRFTKSIVGMTMYNQATQEIAKPSELLTSVRAYMTVLQSIENYVQIDITRVFNNVLLQQTQHLDSHGEPTITSLYTNWYLETLLRQVSNGHIAYFPAMKAFVNLPTENELTFNAEEYSDISEMRSLSELLGPYGMKFLSESLMWHISSQVAELKKLVVENVDVLTQMRTSFDKPDQMAALFKRLSSVDSVLKRMTIIGVILSFRSLAQEALRDVLSYHIPFLVSSIEDFKDHIPRETDMKVAMNVYELSSAAGLPCEIDPALVVALSSQKSENISPEEEYKIACLLMVFVAVSLPTLASNVMSQYSPAIEGHCNNIHCLAKAINQIAAALFTIHKGSIEDRLKEFLALASSSLLKIGQETDKTTTRNRESVYLLLDMIVQESPFLTMDLLESCFPYVLLRNAYHAVYKQSVTSSA</sequence>
<feature type="compositionally biased region" description="Pro residues" evidence="9">
    <location>
        <begin position="147"/>
        <end position="157"/>
    </location>
</feature>
<feature type="region of interest" description="Disordered" evidence="9">
    <location>
        <begin position="842"/>
        <end position="867"/>
    </location>
</feature>
<keyword evidence="4" id="KW-0472">Membrane</keyword>
<name>A0A8C0TJV3_CANLF</name>
<proteinExistence type="inferred from homology"/>
<evidence type="ECO:0000256" key="3">
    <source>
        <dbReference type="ARBA" id="ARBA00022989"/>
    </source>
</evidence>
<evidence type="ECO:0000256" key="6">
    <source>
        <dbReference type="ARBA" id="ARBA00037839"/>
    </source>
</evidence>
<evidence type="ECO:0000256" key="4">
    <source>
        <dbReference type="ARBA" id="ARBA00023136"/>
    </source>
</evidence>
<dbReference type="GO" id="GO:0031258">
    <property type="term" value="C:lamellipodium membrane"/>
    <property type="evidence" value="ECO:0007669"/>
    <property type="project" value="UniProtKB-SubCell"/>
</dbReference>
<evidence type="ECO:0000256" key="8">
    <source>
        <dbReference type="ARBA" id="ARBA00039689"/>
    </source>
</evidence>
<evidence type="ECO:0000313" key="10">
    <source>
        <dbReference type="Ensembl" id="ENSCAFP00040036687.1"/>
    </source>
</evidence>
<reference evidence="10" key="2">
    <citation type="submission" date="2025-08" db="UniProtKB">
        <authorList>
            <consortium name="Ensembl"/>
        </authorList>
    </citation>
    <scope>IDENTIFICATION</scope>
</reference>
<evidence type="ECO:0000256" key="5">
    <source>
        <dbReference type="ARBA" id="ARBA00023273"/>
    </source>
</evidence>
<keyword evidence="5" id="KW-0966">Cell projection</keyword>
<protein>
    <recommendedName>
        <fullName evidence="8">Nck-associated protein 1</fullName>
    </recommendedName>
</protein>
<feature type="compositionally biased region" description="Low complexity" evidence="9">
    <location>
        <begin position="158"/>
        <end position="167"/>
    </location>
</feature>
<feature type="compositionally biased region" description="Gly residues" evidence="9">
    <location>
        <begin position="65"/>
        <end position="111"/>
    </location>
</feature>
<accession>A0A8C0TJV3</accession>
<evidence type="ECO:0000256" key="2">
    <source>
        <dbReference type="ARBA" id="ARBA00022692"/>
    </source>
</evidence>
<reference evidence="10" key="1">
    <citation type="submission" date="2018-10" db="EMBL/GenBank/DDBJ databases">
        <title>De novo assembly of a Great Dane genome.</title>
        <authorList>
            <person name="Kidd J.M."/>
            <person name="Pendleton A.L."/>
            <person name="Shen F."/>
            <person name="Emery S."/>
        </authorList>
    </citation>
    <scope>NUCLEOTIDE SEQUENCE [LARGE SCALE GENOMIC DNA]</scope>
    <source>
        <strain evidence="10">Great Dane</strain>
    </source>
</reference>
<feature type="region of interest" description="Disordered" evidence="9">
    <location>
        <begin position="1"/>
        <end position="198"/>
    </location>
</feature>
<evidence type="ECO:0000256" key="1">
    <source>
        <dbReference type="ARBA" id="ARBA00022475"/>
    </source>
</evidence>
<comment type="subcellular location">
    <subcellularLocation>
        <location evidence="6">Cell projection</location>
        <location evidence="6">Lamellipodium membrane</location>
        <topology evidence="6">Single-pass membrane protein</topology>
        <orientation evidence="6">Cytoplasmic side</orientation>
    </subcellularLocation>
</comment>
<dbReference type="Pfam" id="PF09735">
    <property type="entry name" value="Nckap1"/>
    <property type="match status" value="1"/>
</dbReference>
<dbReference type="Ensembl" id="ENSCAFT00040042067.1">
    <property type="protein sequence ID" value="ENSCAFP00040036687.1"/>
    <property type="gene ID" value="ENSCAFG00040022661.1"/>
</dbReference>
<organism evidence="10 11">
    <name type="scientific">Canis lupus familiaris</name>
    <name type="common">Dog</name>
    <name type="synonym">Canis familiaris</name>
    <dbReference type="NCBI Taxonomy" id="9615"/>
    <lineage>
        <taxon>Eukaryota</taxon>
        <taxon>Metazoa</taxon>
        <taxon>Chordata</taxon>
        <taxon>Craniata</taxon>
        <taxon>Vertebrata</taxon>
        <taxon>Euteleostomi</taxon>
        <taxon>Mammalia</taxon>
        <taxon>Eutheria</taxon>
        <taxon>Laurasiatheria</taxon>
        <taxon>Carnivora</taxon>
        <taxon>Caniformia</taxon>
        <taxon>Canidae</taxon>
        <taxon>Canis</taxon>
    </lineage>
</organism>
<dbReference type="Proteomes" id="UP000694542">
    <property type="component" value="Chromosome 36"/>
</dbReference>
<keyword evidence="2" id="KW-0812">Transmembrane</keyword>
<feature type="compositionally biased region" description="Basic and acidic residues" evidence="9">
    <location>
        <begin position="853"/>
        <end position="867"/>
    </location>
</feature>
<feature type="compositionally biased region" description="Gly residues" evidence="9">
    <location>
        <begin position="120"/>
        <end position="137"/>
    </location>
</feature>
<feature type="compositionally biased region" description="Gly residues" evidence="9">
    <location>
        <begin position="43"/>
        <end position="55"/>
    </location>
</feature>
<dbReference type="InterPro" id="IPR019137">
    <property type="entry name" value="Nck-associated_protein-1"/>
</dbReference>
<evidence type="ECO:0000256" key="7">
    <source>
        <dbReference type="ARBA" id="ARBA00037947"/>
    </source>
</evidence>
<dbReference type="PANTHER" id="PTHR12093:SF11">
    <property type="entry name" value="NCK-ASSOCIATED PROTEIN 1"/>
    <property type="match status" value="1"/>
</dbReference>
<keyword evidence="3" id="KW-1133">Transmembrane helix</keyword>
<keyword evidence="1" id="KW-1003">Cell membrane</keyword>
<evidence type="ECO:0000256" key="9">
    <source>
        <dbReference type="SAM" id="MobiDB-lite"/>
    </source>
</evidence>
<evidence type="ECO:0000313" key="11">
    <source>
        <dbReference type="Proteomes" id="UP000694542"/>
    </source>
</evidence>